<evidence type="ECO:0000313" key="2">
    <source>
        <dbReference type="EMBL" id="OAQ27889.1"/>
    </source>
</evidence>
<reference evidence="2 3" key="1">
    <citation type="submission" date="2016-05" db="EMBL/GenBank/DDBJ databases">
        <title>Genome sequencing reveals origins of a unique bacterial endosymbiosis in the earliest lineages of terrestrial Fungi.</title>
        <authorList>
            <consortium name="DOE Joint Genome Institute"/>
            <person name="Uehling J."/>
            <person name="Gryganskyi A."/>
            <person name="Hameed K."/>
            <person name="Tschaplinski T."/>
            <person name="Misztal P."/>
            <person name="Wu S."/>
            <person name="Desiro A."/>
            <person name="Vande Pol N."/>
            <person name="Du Z.-Y."/>
            <person name="Zienkiewicz A."/>
            <person name="Zienkiewicz K."/>
            <person name="Morin E."/>
            <person name="Tisserant E."/>
            <person name="Splivallo R."/>
            <person name="Hainaut M."/>
            <person name="Henrissat B."/>
            <person name="Ohm R."/>
            <person name="Kuo A."/>
            <person name="Yan J."/>
            <person name="Lipzen A."/>
            <person name="Nolan M."/>
            <person name="Labutti K."/>
            <person name="Barry K."/>
            <person name="Goldstein A."/>
            <person name="Labbe J."/>
            <person name="Schadt C."/>
            <person name="Tuskan G."/>
            <person name="Grigoriev I."/>
            <person name="Martin F."/>
            <person name="Vilgalys R."/>
            <person name="Bonito G."/>
        </authorList>
    </citation>
    <scope>NUCLEOTIDE SEQUENCE [LARGE SCALE GENOMIC DNA]</scope>
    <source>
        <strain evidence="2 3">AG-77</strain>
    </source>
</reference>
<evidence type="ECO:0000313" key="3">
    <source>
        <dbReference type="Proteomes" id="UP000078512"/>
    </source>
</evidence>
<keyword evidence="3" id="KW-1185">Reference proteome</keyword>
<dbReference type="SUPFAM" id="SSF52047">
    <property type="entry name" value="RNI-like"/>
    <property type="match status" value="1"/>
</dbReference>
<feature type="region of interest" description="Disordered" evidence="1">
    <location>
        <begin position="273"/>
        <end position="327"/>
    </location>
</feature>
<dbReference type="AlphaFoldDB" id="A0A197JUB1"/>
<organism evidence="2 3">
    <name type="scientific">Linnemannia elongata AG-77</name>
    <dbReference type="NCBI Taxonomy" id="1314771"/>
    <lineage>
        <taxon>Eukaryota</taxon>
        <taxon>Fungi</taxon>
        <taxon>Fungi incertae sedis</taxon>
        <taxon>Mucoromycota</taxon>
        <taxon>Mortierellomycotina</taxon>
        <taxon>Mortierellomycetes</taxon>
        <taxon>Mortierellales</taxon>
        <taxon>Mortierellaceae</taxon>
        <taxon>Linnemannia</taxon>
    </lineage>
</organism>
<sequence length="703" mass="80335">MNTPKEQASLPCNKVFNIPELLAQIVFHLNNDDDSDKDGNGGEKAKSLRTLLNVCRLWHSLFAPYVWKEVTLPGPSTHKRLSGLLRYRTHIQKLTCNVVTKKTLKALTRPHNENNKNKNICNNELTNLKTLHLTFDRNSIWIFYTHLETFFLQTSYNSSSLSTISIKFDATVLDSRLLWSLSQLPCLEDLRLETERYNHMALGLNDLCREILVCCTGLRSFRMESAYRYRDYVPRLVRWKVEVVGRVARRVGGWTPECVEDAIARRGQGGLLTKSKGRELSSSTAQRQQRELKSGDSPLVLRANKNNNNNNNNNGPTISNGIRSKSRGRSNLRRLQLRHCSFDTLVFSDVIKRTSQLEELDVQALFYRGSSDIMGIVTRHCRHLRTLRLSGRNEGMSIEAIAKLLLGLPRLEEFFMVLNNSELPAWQSLDTHLLTEHEREQEHGGGHRHPLKTLSIKGYYKETLATLLEILSLNSLYLSTLTIGSPWFFQIFMEHIPGNLYSPFAPLVERQTPSRDLFSRPWSTLKDSLVRLDMSTTILVDREVAGKVFVRLQELRVLKGLYVSARHVKDWFPKNFTITLPTPLSPRQANNNNPDNSPDNSVGIGYRAIDRAYIMQHLPTGTHSFPCLQDMIVRGEDRNVPVPFEITVSEAVFLIAAMPCLEYLCLKRGSVGEKTLKSLSGAFPEYFRKIPEERVGWIDERVS</sequence>
<dbReference type="PANTHER" id="PTHR38926:SF5">
    <property type="entry name" value="F-BOX AND LEUCINE-RICH REPEAT PROTEIN 6"/>
    <property type="match status" value="1"/>
</dbReference>
<dbReference type="EMBL" id="KV442053">
    <property type="protein sequence ID" value="OAQ27889.1"/>
    <property type="molecule type" value="Genomic_DNA"/>
</dbReference>
<name>A0A197JUB1_9FUNG</name>
<dbReference type="InterPro" id="IPR032675">
    <property type="entry name" value="LRR_dom_sf"/>
</dbReference>
<accession>A0A197JUB1</accession>
<protein>
    <recommendedName>
        <fullName evidence="4">F-box domain-containing protein</fullName>
    </recommendedName>
</protein>
<dbReference type="Proteomes" id="UP000078512">
    <property type="component" value="Unassembled WGS sequence"/>
</dbReference>
<evidence type="ECO:0000256" key="1">
    <source>
        <dbReference type="SAM" id="MobiDB-lite"/>
    </source>
</evidence>
<dbReference type="Gene3D" id="3.80.10.10">
    <property type="entry name" value="Ribonuclease Inhibitor"/>
    <property type="match status" value="1"/>
</dbReference>
<gene>
    <name evidence="2" type="ORF">K457DRAFT_139288</name>
</gene>
<dbReference type="OrthoDB" id="2401833at2759"/>
<dbReference type="PANTHER" id="PTHR38926">
    <property type="entry name" value="F-BOX DOMAIN CONTAINING PROTEIN, EXPRESSED"/>
    <property type="match status" value="1"/>
</dbReference>
<evidence type="ECO:0008006" key="4">
    <source>
        <dbReference type="Google" id="ProtNLM"/>
    </source>
</evidence>
<feature type="compositionally biased region" description="Low complexity" evidence="1">
    <location>
        <begin position="304"/>
        <end position="314"/>
    </location>
</feature>
<proteinExistence type="predicted"/>